<sequence>MPKIWIILPVGSTISLIITLVLLQGTFGSSFMKLTDTIKLLLYALIVNGILCRRKKFSHFNSGS</sequence>
<keyword evidence="1" id="KW-0472">Membrane</keyword>
<name>A0A0V0GX40_SOLCH</name>
<evidence type="ECO:0000256" key="1">
    <source>
        <dbReference type="SAM" id="Phobius"/>
    </source>
</evidence>
<dbReference type="EMBL" id="GEDG01029762">
    <property type="protein sequence ID" value="JAP12343.1"/>
    <property type="molecule type" value="Transcribed_RNA"/>
</dbReference>
<keyword evidence="1" id="KW-0812">Transmembrane</keyword>
<keyword evidence="1" id="KW-1133">Transmembrane helix</keyword>
<reference evidence="2" key="1">
    <citation type="submission" date="2015-12" db="EMBL/GenBank/DDBJ databases">
        <title>Gene expression during late stages of embryo sac development: a critical building block for successful pollen-pistil interactions.</title>
        <authorList>
            <person name="Liu Y."/>
            <person name="Joly V."/>
            <person name="Sabar M."/>
            <person name="Matton D.P."/>
        </authorList>
    </citation>
    <scope>NUCLEOTIDE SEQUENCE</scope>
</reference>
<evidence type="ECO:0000313" key="2">
    <source>
        <dbReference type="EMBL" id="JAP12343.1"/>
    </source>
</evidence>
<feature type="transmembrane region" description="Helical" evidence="1">
    <location>
        <begin position="6"/>
        <end position="23"/>
    </location>
</feature>
<organism evidence="2">
    <name type="scientific">Solanum chacoense</name>
    <name type="common">Chaco potato</name>
    <dbReference type="NCBI Taxonomy" id="4108"/>
    <lineage>
        <taxon>Eukaryota</taxon>
        <taxon>Viridiplantae</taxon>
        <taxon>Streptophyta</taxon>
        <taxon>Embryophyta</taxon>
        <taxon>Tracheophyta</taxon>
        <taxon>Spermatophyta</taxon>
        <taxon>Magnoliopsida</taxon>
        <taxon>eudicotyledons</taxon>
        <taxon>Gunneridae</taxon>
        <taxon>Pentapetalae</taxon>
        <taxon>asterids</taxon>
        <taxon>lamiids</taxon>
        <taxon>Solanales</taxon>
        <taxon>Solanaceae</taxon>
        <taxon>Solanoideae</taxon>
        <taxon>Solaneae</taxon>
        <taxon>Solanum</taxon>
    </lineage>
</organism>
<protein>
    <submittedName>
        <fullName evidence="2">Putative ovule protein</fullName>
    </submittedName>
</protein>
<proteinExistence type="predicted"/>
<dbReference type="AlphaFoldDB" id="A0A0V0GX40"/>
<accession>A0A0V0GX40</accession>